<dbReference type="GO" id="GO:0080032">
    <property type="term" value="F:methyl jasmonate esterase activity"/>
    <property type="evidence" value="ECO:0007669"/>
    <property type="project" value="TreeGrafter"/>
</dbReference>
<reference evidence="2" key="1">
    <citation type="submission" date="2018-05" db="EMBL/GenBank/DDBJ databases">
        <authorList>
            <person name="Lanie J.A."/>
            <person name="Ng W.-L."/>
            <person name="Kazmierczak K.M."/>
            <person name="Andrzejewski T.M."/>
            <person name="Davidsen T.M."/>
            <person name="Wayne K.J."/>
            <person name="Tettelin H."/>
            <person name="Glass J.I."/>
            <person name="Rusch D."/>
            <person name="Podicherti R."/>
            <person name="Tsui H.-C.T."/>
            <person name="Winkler M.E."/>
        </authorList>
    </citation>
    <scope>NUCLEOTIDE SEQUENCE</scope>
</reference>
<gene>
    <name evidence="2" type="ORF">METZ01_LOCUS319291</name>
</gene>
<accession>A0A382P104</accession>
<evidence type="ECO:0000259" key="1">
    <source>
        <dbReference type="Pfam" id="PF12697"/>
    </source>
</evidence>
<sequence length="274" mass="31354">MARIKDDVQYVFIHPSWRGGWCWDKVVAIMRAWGREAHAPDGPGHGSRLPEIENVTLADYPRVYAEYIEENALDRVVLVGNSIGGLMVQLTMQEIPDKVVHGIWYMGFVLADGETLLNACPPEFADIVPSITDNRYPVPPHEIVRSRWMQDMTAEAQTADLARWQPQPMRSFTDAADLKRFHENPQVQAIPKSFINGVKDMTFDWKWRWAWDPRLSKRLGEFSYAEVPGAHCCFNCHPEELATAVIDLAEYEFRGETYATEELWRKSPTFLGAA</sequence>
<dbReference type="PANTHER" id="PTHR10992">
    <property type="entry name" value="METHYLESTERASE FAMILY MEMBER"/>
    <property type="match status" value="1"/>
</dbReference>
<feature type="domain" description="AB hydrolase-1" evidence="1">
    <location>
        <begin position="11"/>
        <end position="242"/>
    </location>
</feature>
<dbReference type="SUPFAM" id="SSF53474">
    <property type="entry name" value="alpha/beta-Hydrolases"/>
    <property type="match status" value="1"/>
</dbReference>
<dbReference type="Pfam" id="PF12697">
    <property type="entry name" value="Abhydrolase_6"/>
    <property type="match status" value="1"/>
</dbReference>
<dbReference type="Gene3D" id="3.40.50.1820">
    <property type="entry name" value="alpha/beta hydrolase"/>
    <property type="match status" value="1"/>
</dbReference>
<dbReference type="InterPro" id="IPR000073">
    <property type="entry name" value="AB_hydrolase_1"/>
</dbReference>
<dbReference type="EMBL" id="UINC01103783">
    <property type="protein sequence ID" value="SVC66437.1"/>
    <property type="molecule type" value="Genomic_DNA"/>
</dbReference>
<proteinExistence type="predicted"/>
<evidence type="ECO:0000313" key="2">
    <source>
        <dbReference type="EMBL" id="SVC66437.1"/>
    </source>
</evidence>
<dbReference type="GO" id="GO:0009696">
    <property type="term" value="P:salicylic acid metabolic process"/>
    <property type="evidence" value="ECO:0007669"/>
    <property type="project" value="TreeGrafter"/>
</dbReference>
<dbReference type="GO" id="GO:0080031">
    <property type="term" value="F:methyl salicylate esterase activity"/>
    <property type="evidence" value="ECO:0007669"/>
    <property type="project" value="TreeGrafter"/>
</dbReference>
<name>A0A382P104_9ZZZZ</name>
<dbReference type="AlphaFoldDB" id="A0A382P104"/>
<protein>
    <recommendedName>
        <fullName evidence="1">AB hydrolase-1 domain-containing protein</fullName>
    </recommendedName>
</protein>
<dbReference type="GO" id="GO:0080030">
    <property type="term" value="F:methyl indole-3-acetate esterase activity"/>
    <property type="evidence" value="ECO:0007669"/>
    <property type="project" value="TreeGrafter"/>
</dbReference>
<organism evidence="2">
    <name type="scientific">marine metagenome</name>
    <dbReference type="NCBI Taxonomy" id="408172"/>
    <lineage>
        <taxon>unclassified sequences</taxon>
        <taxon>metagenomes</taxon>
        <taxon>ecological metagenomes</taxon>
    </lineage>
</organism>
<dbReference type="GO" id="GO:0009694">
    <property type="term" value="P:jasmonic acid metabolic process"/>
    <property type="evidence" value="ECO:0007669"/>
    <property type="project" value="TreeGrafter"/>
</dbReference>
<dbReference type="InterPro" id="IPR045889">
    <property type="entry name" value="MES/HNL"/>
</dbReference>
<dbReference type="InterPro" id="IPR029058">
    <property type="entry name" value="AB_hydrolase_fold"/>
</dbReference>
<dbReference type="PANTHER" id="PTHR10992:SF1032">
    <property type="entry name" value="METHYLESTERASE 17"/>
    <property type="match status" value="1"/>
</dbReference>